<dbReference type="Gene3D" id="1.10.132.120">
    <property type="match status" value="1"/>
</dbReference>
<dbReference type="InterPro" id="IPR001631">
    <property type="entry name" value="TopoI"/>
</dbReference>
<name>A0A0G0H7R4_9BACT</name>
<comment type="caution">
    <text evidence="9">The sequence shown here is derived from an EMBL/GenBank/DDBJ whole genome shotgun (WGS) entry which is preliminary data.</text>
</comment>
<dbReference type="GO" id="GO:0003677">
    <property type="term" value="F:DNA binding"/>
    <property type="evidence" value="ECO:0007669"/>
    <property type="project" value="UniProtKB-KW"/>
</dbReference>
<dbReference type="PANTHER" id="PTHR10290">
    <property type="entry name" value="DNA TOPOISOMERASE I"/>
    <property type="match status" value="1"/>
</dbReference>
<comment type="similarity">
    <text evidence="2">Belongs to the type IB topoisomerase family.</text>
</comment>
<reference evidence="9 10" key="1">
    <citation type="journal article" date="2015" name="Nature">
        <title>rRNA introns, odd ribosomes, and small enigmatic genomes across a large radiation of phyla.</title>
        <authorList>
            <person name="Brown C.T."/>
            <person name="Hug L.A."/>
            <person name="Thomas B.C."/>
            <person name="Sharon I."/>
            <person name="Castelle C.J."/>
            <person name="Singh A."/>
            <person name="Wilkins M.J."/>
            <person name="Williams K.H."/>
            <person name="Banfield J.F."/>
        </authorList>
    </citation>
    <scope>NUCLEOTIDE SEQUENCE [LARGE SCALE GENOMIC DNA]</scope>
</reference>
<evidence type="ECO:0000313" key="9">
    <source>
        <dbReference type="EMBL" id="KKQ08104.1"/>
    </source>
</evidence>
<accession>A0A0G0H7R4</accession>
<organism evidence="9 10">
    <name type="scientific">Candidatus Daviesbacteria bacterium GW2011_GWB1_36_5</name>
    <dbReference type="NCBI Taxonomy" id="1618426"/>
    <lineage>
        <taxon>Bacteria</taxon>
        <taxon>Candidatus Daviesiibacteriota</taxon>
    </lineage>
</organism>
<evidence type="ECO:0000256" key="5">
    <source>
        <dbReference type="ARBA" id="ARBA00023125"/>
    </source>
</evidence>
<protein>
    <recommendedName>
        <fullName evidence="3">DNA topoisomerase</fullName>
        <ecNumber evidence="3">5.6.2.1</ecNumber>
    </recommendedName>
</protein>
<dbReference type="Proteomes" id="UP000034492">
    <property type="component" value="Unassembled WGS sequence"/>
</dbReference>
<evidence type="ECO:0000313" key="10">
    <source>
        <dbReference type="Proteomes" id="UP000034492"/>
    </source>
</evidence>
<dbReference type="PROSITE" id="PS52038">
    <property type="entry name" value="TOPO_IB_2"/>
    <property type="match status" value="1"/>
</dbReference>
<dbReference type="EC" id="5.6.2.1" evidence="3"/>
<dbReference type="PRINTS" id="PR00416">
    <property type="entry name" value="EUTPISMRASEI"/>
</dbReference>
<keyword evidence="4" id="KW-0799">Topoisomerase</keyword>
<gene>
    <name evidence="9" type="ORF">US19_C0031G0004</name>
</gene>
<dbReference type="EMBL" id="LBSA01000031">
    <property type="protein sequence ID" value="KKQ08104.1"/>
    <property type="molecule type" value="Genomic_DNA"/>
</dbReference>
<dbReference type="InterPro" id="IPR013500">
    <property type="entry name" value="TopoI_cat_euk"/>
</dbReference>
<dbReference type="InterPro" id="IPR049331">
    <property type="entry name" value="Top1B_N_bact"/>
</dbReference>
<evidence type="ECO:0000256" key="3">
    <source>
        <dbReference type="ARBA" id="ARBA00012891"/>
    </source>
</evidence>
<evidence type="ECO:0000256" key="4">
    <source>
        <dbReference type="ARBA" id="ARBA00023029"/>
    </source>
</evidence>
<dbReference type="GO" id="GO:0003917">
    <property type="term" value="F:DNA topoisomerase type I (single strand cut, ATP-independent) activity"/>
    <property type="evidence" value="ECO:0007669"/>
    <property type="project" value="UniProtKB-EC"/>
</dbReference>
<evidence type="ECO:0000259" key="7">
    <source>
        <dbReference type="Pfam" id="PF01028"/>
    </source>
</evidence>
<evidence type="ECO:0000256" key="2">
    <source>
        <dbReference type="ARBA" id="ARBA00006645"/>
    </source>
</evidence>
<dbReference type="Pfam" id="PF01028">
    <property type="entry name" value="Topoisom_I"/>
    <property type="match status" value="1"/>
</dbReference>
<dbReference type="Gene3D" id="3.30.66.10">
    <property type="entry name" value="DNA topoisomerase I domain"/>
    <property type="match status" value="1"/>
</dbReference>
<proteinExistence type="inferred from homology"/>
<dbReference type="SUPFAM" id="SSF55869">
    <property type="entry name" value="DNA topoisomerase I domain"/>
    <property type="match status" value="1"/>
</dbReference>
<dbReference type="GO" id="GO:0006265">
    <property type="term" value="P:DNA topological change"/>
    <property type="evidence" value="ECO:0007669"/>
    <property type="project" value="InterPro"/>
</dbReference>
<dbReference type="SUPFAM" id="SSF56349">
    <property type="entry name" value="DNA breaking-rejoining enzymes"/>
    <property type="match status" value="1"/>
</dbReference>
<dbReference type="InterPro" id="IPR035447">
    <property type="entry name" value="DNA_topo_I_N_sf"/>
</dbReference>
<evidence type="ECO:0000256" key="6">
    <source>
        <dbReference type="ARBA" id="ARBA00023235"/>
    </source>
</evidence>
<dbReference type="InterPro" id="IPR011010">
    <property type="entry name" value="DNA_brk_join_enz"/>
</dbReference>
<dbReference type="Pfam" id="PF21338">
    <property type="entry name" value="Top1B_N_bact"/>
    <property type="match status" value="1"/>
</dbReference>
<dbReference type="InterPro" id="IPR014711">
    <property type="entry name" value="TopoI_cat_a-hlx-sub_euk"/>
</dbReference>
<comment type="catalytic activity">
    <reaction evidence="1">
        <text>ATP-independent breakage of single-stranded DNA, followed by passage and rejoining.</text>
        <dbReference type="EC" id="5.6.2.1"/>
    </reaction>
</comment>
<dbReference type="Gene3D" id="3.90.15.10">
    <property type="entry name" value="Topoisomerase I, Chain A, domain 3"/>
    <property type="match status" value="1"/>
</dbReference>
<evidence type="ECO:0000256" key="1">
    <source>
        <dbReference type="ARBA" id="ARBA00000213"/>
    </source>
</evidence>
<dbReference type="InterPro" id="IPR051062">
    <property type="entry name" value="Topoisomerase_IB"/>
</dbReference>
<sequence>MPEIPDLIKQAKKANLRYVSDSIKGFKRFRVGKGFKYIDVHGSVIRNQDILERIKSLNIPPAWKDVWISPSENTHLQTTGIDDRGRKQYIYHPQWIKICQENKFSKMVPFAQSLPKIRSKVRRDMEVSELLRKKVLATIIWLLEHTFIRVGNEEYAKDNNSFGLTTLRNRHVDVSGIKVRFEFKGKSGIEHLVEVSNPIVARTLKKCIELPGYQLFQCIDEEGKRHVVDSEDVNEYLHEITKEETTAKEFRTWGGTVLGATTLHSLGSFEDEQGLKQNIASTVKTVASHLRNTPNVCRKYYIHPTVLSTYEKHILIPHFSKTSKKSNGLGLNEYRVLTLLEKYS</sequence>
<evidence type="ECO:0000259" key="8">
    <source>
        <dbReference type="Pfam" id="PF21338"/>
    </source>
</evidence>
<keyword evidence="6 9" id="KW-0413">Isomerase</keyword>
<feature type="domain" description="DNA topoisomerase IB N-terminal" evidence="8">
    <location>
        <begin position="34"/>
        <end position="82"/>
    </location>
</feature>
<keyword evidence="5" id="KW-0238">DNA-binding</keyword>
<dbReference type="AlphaFoldDB" id="A0A0G0H7R4"/>
<dbReference type="PANTHER" id="PTHR10290:SF3">
    <property type="entry name" value="DNA TOPOISOMERASE 1"/>
    <property type="match status" value="1"/>
</dbReference>
<feature type="domain" description="DNA topoisomerase I catalytic core eukaryotic-type" evidence="7">
    <location>
        <begin position="101"/>
        <end position="314"/>
    </location>
</feature>